<accession>A0A4Y2LJQ0</accession>
<gene>
    <name evidence="1" type="ORF">AVEN_78230_1</name>
</gene>
<evidence type="ECO:0000313" key="2">
    <source>
        <dbReference type="Proteomes" id="UP000499080"/>
    </source>
</evidence>
<sequence>MDRWLERGSLRNIKTSAKPIGIDVETSTSKSAEEDRDVTAAVQAGFLDESLTADSTELLDLELSNKFHSSTSSDTSSTI</sequence>
<comment type="caution">
    <text evidence="1">The sequence shown here is derived from an EMBL/GenBank/DDBJ whole genome shotgun (WGS) entry which is preliminary data.</text>
</comment>
<organism evidence="1 2">
    <name type="scientific">Araneus ventricosus</name>
    <name type="common">Orbweaver spider</name>
    <name type="synonym">Epeira ventricosa</name>
    <dbReference type="NCBI Taxonomy" id="182803"/>
    <lineage>
        <taxon>Eukaryota</taxon>
        <taxon>Metazoa</taxon>
        <taxon>Ecdysozoa</taxon>
        <taxon>Arthropoda</taxon>
        <taxon>Chelicerata</taxon>
        <taxon>Arachnida</taxon>
        <taxon>Araneae</taxon>
        <taxon>Araneomorphae</taxon>
        <taxon>Entelegynae</taxon>
        <taxon>Araneoidea</taxon>
        <taxon>Araneidae</taxon>
        <taxon>Araneus</taxon>
    </lineage>
</organism>
<reference evidence="1 2" key="1">
    <citation type="journal article" date="2019" name="Sci. Rep.">
        <title>Orb-weaving spider Araneus ventricosus genome elucidates the spidroin gene catalogue.</title>
        <authorList>
            <person name="Kono N."/>
            <person name="Nakamura H."/>
            <person name="Ohtoshi R."/>
            <person name="Moran D.A.P."/>
            <person name="Shinohara A."/>
            <person name="Yoshida Y."/>
            <person name="Fujiwara M."/>
            <person name="Mori M."/>
            <person name="Tomita M."/>
            <person name="Arakawa K."/>
        </authorList>
    </citation>
    <scope>NUCLEOTIDE SEQUENCE [LARGE SCALE GENOMIC DNA]</scope>
</reference>
<keyword evidence="2" id="KW-1185">Reference proteome</keyword>
<dbReference type="Proteomes" id="UP000499080">
    <property type="component" value="Unassembled WGS sequence"/>
</dbReference>
<dbReference type="AlphaFoldDB" id="A0A4Y2LJQ0"/>
<protein>
    <submittedName>
        <fullName evidence="1">Uncharacterized protein</fullName>
    </submittedName>
</protein>
<evidence type="ECO:0000313" key="1">
    <source>
        <dbReference type="EMBL" id="GBN15001.1"/>
    </source>
</evidence>
<dbReference type="EMBL" id="BGPR01005972">
    <property type="protein sequence ID" value="GBN15001.1"/>
    <property type="molecule type" value="Genomic_DNA"/>
</dbReference>
<name>A0A4Y2LJQ0_ARAVE</name>
<proteinExistence type="predicted"/>